<sequence length="193" mass="22045">MKRKSFQDMGCPIARSLEQVGEWWSILIIRDALAGLSKFDEFQKNLEIAPNMLTRRLNSLIEAGLLERRQYNDHPPRFEYIPTERAESFRIVLLSLLTWGNQHCAPEGASVRIANVKTGEIADPILVDRKTKKPILSDEFEIISGPPAEAAVRDRVDLIRRNRNKKRNAGRSASIADKATDKQPRKKRTSARR</sequence>
<keyword evidence="1" id="KW-0805">Transcription regulation</keyword>
<feature type="region of interest" description="Disordered" evidence="4">
    <location>
        <begin position="154"/>
        <end position="193"/>
    </location>
</feature>
<dbReference type="InterPro" id="IPR036390">
    <property type="entry name" value="WH_DNA-bd_sf"/>
</dbReference>
<accession>A3ZM02</accession>
<evidence type="ECO:0000313" key="7">
    <source>
        <dbReference type="Proteomes" id="UP000004358"/>
    </source>
</evidence>
<protein>
    <recommendedName>
        <fullName evidence="5">HTH hxlR-type domain-containing protein</fullName>
    </recommendedName>
</protein>
<evidence type="ECO:0000256" key="3">
    <source>
        <dbReference type="ARBA" id="ARBA00023163"/>
    </source>
</evidence>
<dbReference type="AlphaFoldDB" id="A3ZM02"/>
<comment type="caution">
    <text evidence="6">The sequence shown here is derived from an EMBL/GenBank/DDBJ whole genome shotgun (WGS) entry which is preliminary data.</text>
</comment>
<keyword evidence="2" id="KW-0238">DNA-binding</keyword>
<dbReference type="STRING" id="314230.DSM3645_10307"/>
<dbReference type="Proteomes" id="UP000004358">
    <property type="component" value="Unassembled WGS sequence"/>
</dbReference>
<dbReference type="PANTHER" id="PTHR33204">
    <property type="entry name" value="TRANSCRIPTIONAL REGULATOR, MARR FAMILY"/>
    <property type="match status" value="1"/>
</dbReference>
<proteinExistence type="predicted"/>
<dbReference type="Pfam" id="PF01638">
    <property type="entry name" value="HxlR"/>
    <property type="match status" value="1"/>
</dbReference>
<name>A3ZM02_9BACT</name>
<evidence type="ECO:0000256" key="2">
    <source>
        <dbReference type="ARBA" id="ARBA00023125"/>
    </source>
</evidence>
<dbReference type="Gene3D" id="1.10.10.10">
    <property type="entry name" value="Winged helix-like DNA-binding domain superfamily/Winged helix DNA-binding domain"/>
    <property type="match status" value="1"/>
</dbReference>
<dbReference type="OrthoDB" id="9791143at2"/>
<dbReference type="GO" id="GO:0003677">
    <property type="term" value="F:DNA binding"/>
    <property type="evidence" value="ECO:0007669"/>
    <property type="project" value="UniProtKB-KW"/>
</dbReference>
<dbReference type="PANTHER" id="PTHR33204:SF17">
    <property type="entry name" value="TRANSCRIPTIONAL REGULATORY PROTEIN"/>
    <property type="match status" value="1"/>
</dbReference>
<dbReference type="HOGENOM" id="CLU_111585_0_0_0"/>
<dbReference type="RefSeq" id="WP_002655656.1">
    <property type="nucleotide sequence ID" value="NZ_CH672377.1"/>
</dbReference>
<dbReference type="eggNOG" id="COG1733">
    <property type="taxonomic scope" value="Bacteria"/>
</dbReference>
<dbReference type="EMBL" id="AANZ01000001">
    <property type="protein sequence ID" value="EAQ82785.1"/>
    <property type="molecule type" value="Genomic_DNA"/>
</dbReference>
<evidence type="ECO:0000259" key="5">
    <source>
        <dbReference type="PROSITE" id="PS51118"/>
    </source>
</evidence>
<evidence type="ECO:0000256" key="4">
    <source>
        <dbReference type="SAM" id="MobiDB-lite"/>
    </source>
</evidence>
<reference evidence="6 7" key="1">
    <citation type="submission" date="2006-02" db="EMBL/GenBank/DDBJ databases">
        <authorList>
            <person name="Amann R."/>
            <person name="Ferriera S."/>
            <person name="Johnson J."/>
            <person name="Kravitz S."/>
            <person name="Halpern A."/>
            <person name="Remington K."/>
            <person name="Beeson K."/>
            <person name="Tran B."/>
            <person name="Rogers Y.-H."/>
            <person name="Friedman R."/>
            <person name="Venter J.C."/>
        </authorList>
    </citation>
    <scope>NUCLEOTIDE SEQUENCE [LARGE SCALE GENOMIC DNA]</scope>
    <source>
        <strain evidence="6 7">DSM 3645</strain>
    </source>
</reference>
<dbReference type="InterPro" id="IPR002577">
    <property type="entry name" value="HTH_HxlR"/>
</dbReference>
<gene>
    <name evidence="6" type="ORF">DSM3645_10307</name>
</gene>
<dbReference type="InterPro" id="IPR036388">
    <property type="entry name" value="WH-like_DNA-bd_sf"/>
</dbReference>
<evidence type="ECO:0000313" key="6">
    <source>
        <dbReference type="EMBL" id="EAQ82785.1"/>
    </source>
</evidence>
<dbReference type="SUPFAM" id="SSF46785">
    <property type="entry name" value="Winged helix' DNA-binding domain"/>
    <property type="match status" value="1"/>
</dbReference>
<organism evidence="6 7">
    <name type="scientific">Blastopirellula marina DSM 3645</name>
    <dbReference type="NCBI Taxonomy" id="314230"/>
    <lineage>
        <taxon>Bacteria</taxon>
        <taxon>Pseudomonadati</taxon>
        <taxon>Planctomycetota</taxon>
        <taxon>Planctomycetia</taxon>
        <taxon>Pirellulales</taxon>
        <taxon>Pirellulaceae</taxon>
        <taxon>Blastopirellula</taxon>
    </lineage>
</organism>
<keyword evidence="3" id="KW-0804">Transcription</keyword>
<feature type="domain" description="HTH hxlR-type" evidence="5">
    <location>
        <begin position="11"/>
        <end position="108"/>
    </location>
</feature>
<dbReference type="PROSITE" id="PS51118">
    <property type="entry name" value="HTH_HXLR"/>
    <property type="match status" value="1"/>
</dbReference>
<feature type="compositionally biased region" description="Basic residues" evidence="4">
    <location>
        <begin position="184"/>
        <end position="193"/>
    </location>
</feature>
<evidence type="ECO:0000256" key="1">
    <source>
        <dbReference type="ARBA" id="ARBA00023015"/>
    </source>
</evidence>